<evidence type="ECO:0000313" key="3">
    <source>
        <dbReference type="EMBL" id="KGM06947.1"/>
    </source>
</evidence>
<dbReference type="Gene3D" id="1.10.10.1400">
    <property type="entry name" value="Terminase, small subunit, N-terminal DNA-binding domain, HTH motif"/>
    <property type="match status" value="1"/>
</dbReference>
<evidence type="ECO:0000256" key="2">
    <source>
        <dbReference type="ARBA" id="ARBA00023219"/>
    </source>
</evidence>
<reference evidence="3 4" key="1">
    <citation type="submission" date="2014-09" db="EMBL/GenBank/DDBJ databases">
        <authorList>
            <person name="Grob C."/>
            <person name="Taubert M."/>
            <person name="Howat A.M."/>
            <person name="Burns O.J."/>
            <person name="Dixon J.L."/>
            <person name="Chen Y."/>
            <person name="Murrell J.C."/>
        </authorList>
    </citation>
    <scope>NUCLEOTIDE SEQUENCE [LARGE SCALE GENOMIC DNA]</scope>
    <source>
        <strain evidence="3">L4</strain>
    </source>
</reference>
<name>A0A0A0BGX3_9GAMM</name>
<sequence length="234" mass="26314">MAQEARTGNNFPISNNPKKCISREMRSQRLTLKSVIEQQRGYEMGDGLTAKQKLFVLEYLKDLNATQAAVRAGYNRKTARSIGAENLTKPDITRAIEAALTERLEISKTDSAAVLQRLVDIDQLDILDILNDDGTVKPLSDWPKVWLRSLCTLEIHEKYQSVNGERVCVGVINKIRLPDKLKNLELIGKHVDVQAFSYKHKVNSAIFIDELMRNIDCQEGHVLPSEPTSNDVGV</sequence>
<dbReference type="InterPro" id="IPR038713">
    <property type="entry name" value="Terminase_Gp1_N_sf"/>
</dbReference>
<keyword evidence="1" id="KW-1188">Viral release from host cell</keyword>
<dbReference type="Proteomes" id="UP000029999">
    <property type="component" value="Unassembled WGS sequence"/>
</dbReference>
<keyword evidence="2" id="KW-0231">Viral genome packaging</keyword>
<dbReference type="PANTHER" id="PTHR41328:SF2">
    <property type="entry name" value="TERMINASE SMALL SUBUNIT"/>
    <property type="match status" value="1"/>
</dbReference>
<dbReference type="AlphaFoldDB" id="A0A0A0BGX3"/>
<dbReference type="EMBL" id="JRQD01000003">
    <property type="protein sequence ID" value="KGM06947.1"/>
    <property type="molecule type" value="Genomic_DNA"/>
</dbReference>
<proteinExistence type="predicted"/>
<comment type="caution">
    <text evidence="3">The sequence shown here is derived from an EMBL/GenBank/DDBJ whole genome shotgun (WGS) entry which is preliminary data.</text>
</comment>
<protein>
    <submittedName>
        <fullName evidence="3">Phage terminase, small subunit</fullName>
    </submittedName>
</protein>
<dbReference type="InterPro" id="IPR005335">
    <property type="entry name" value="Terminase_ssu"/>
</dbReference>
<dbReference type="PANTHER" id="PTHR41328">
    <property type="entry name" value="TERMINASE SMALL SUBUNIT-RELATED"/>
    <property type="match status" value="1"/>
</dbReference>
<organism evidence="3 4">
    <name type="scientific">Methylophaga thiooxydans</name>
    <dbReference type="NCBI Taxonomy" id="392484"/>
    <lineage>
        <taxon>Bacteria</taxon>
        <taxon>Pseudomonadati</taxon>
        <taxon>Pseudomonadota</taxon>
        <taxon>Gammaproteobacteria</taxon>
        <taxon>Thiotrichales</taxon>
        <taxon>Piscirickettsiaceae</taxon>
        <taxon>Methylophaga</taxon>
    </lineage>
</organism>
<dbReference type="InterPro" id="IPR052404">
    <property type="entry name" value="SPP1-like_terminase"/>
</dbReference>
<dbReference type="Pfam" id="PF03592">
    <property type="entry name" value="Terminase_2"/>
    <property type="match status" value="1"/>
</dbReference>
<evidence type="ECO:0000256" key="1">
    <source>
        <dbReference type="ARBA" id="ARBA00022612"/>
    </source>
</evidence>
<dbReference type="GO" id="GO:0051276">
    <property type="term" value="P:chromosome organization"/>
    <property type="evidence" value="ECO:0007669"/>
    <property type="project" value="InterPro"/>
</dbReference>
<evidence type="ECO:0000313" key="4">
    <source>
        <dbReference type="Proteomes" id="UP000029999"/>
    </source>
</evidence>
<accession>A0A0A0BGX3</accession>
<gene>
    <name evidence="3" type="ORF">LP43_1442</name>
</gene>